<keyword evidence="4" id="KW-1185">Reference proteome</keyword>
<proteinExistence type="predicted"/>
<dbReference type="Proteomes" id="UP000614200">
    <property type="component" value="Unassembled WGS sequence"/>
</dbReference>
<evidence type="ECO:0000313" key="3">
    <source>
        <dbReference type="EMBL" id="MBF4695157.1"/>
    </source>
</evidence>
<keyword evidence="1 2" id="KW-0175">Coiled coil</keyword>
<gene>
    <name evidence="3" type="ORF">ISU02_18820</name>
</gene>
<dbReference type="RefSeq" id="WP_194703400.1">
    <property type="nucleotide sequence ID" value="NZ_JADKNH010000013.1"/>
</dbReference>
<feature type="coiled-coil region" evidence="2">
    <location>
        <begin position="416"/>
        <end position="450"/>
    </location>
</feature>
<evidence type="ECO:0000256" key="1">
    <source>
        <dbReference type="ARBA" id="ARBA00023054"/>
    </source>
</evidence>
<dbReference type="Pfam" id="PF13555">
    <property type="entry name" value="AAA_29"/>
    <property type="match status" value="1"/>
</dbReference>
<reference evidence="3 4" key="1">
    <citation type="submission" date="2020-11" db="EMBL/GenBank/DDBJ databases">
        <title>Fusibacter basophilias sp. nov.</title>
        <authorList>
            <person name="Qiu D."/>
        </authorList>
    </citation>
    <scope>NUCLEOTIDE SEQUENCE [LARGE SCALE GENOMIC DNA]</scope>
    <source>
        <strain evidence="3 4">Q10-2</strain>
    </source>
</reference>
<dbReference type="EMBL" id="JADKNH010000013">
    <property type="protein sequence ID" value="MBF4695157.1"/>
    <property type="molecule type" value="Genomic_DNA"/>
</dbReference>
<dbReference type="Pfam" id="PF13558">
    <property type="entry name" value="SbcC_Walker_B"/>
    <property type="match status" value="1"/>
</dbReference>
<name>A0ABR9ZXG3_9FIRM</name>
<accession>A0ABR9ZXG3</accession>
<protein>
    <submittedName>
        <fullName evidence="3">Uncharacterized protein</fullName>
    </submittedName>
</protein>
<dbReference type="InterPro" id="IPR027417">
    <property type="entry name" value="P-loop_NTPase"/>
</dbReference>
<sequence length="1100" mass="127900">MKSLEKMLLINWHYFSHTMVEFKMLNFLTGQNAAGKSTLIDALQVVMLGETRSHIFNKAANDKSERTLVGYLKGELGDDGGTGYRYLREGDFNAYIVLEFYDHAKGRSFLTGVVFDVYGDGTQKHSFFIANDCAIPDHGFLDKGMPLNRTQLKQTLKTLSHNKFSFYESQNTYRQHLMAKCGNIKHKFFSLFKKAVPFSPISDIESFITEYITDIKGRPNIEEMQQNLRYYKRLESDAETIQNRILRLETIQKYHEDFLSKKRLQKIHEVISGLAGIKDTENQLRAFQRDFNEHELKLSEIKDHIVTLKIEKEKLEFQRDEITAEKLNSDIQKKLNSLELALQQEQKRLAEYMIQIRKTIDRVRELANDYALFLSDETSENIKVQTLYFSELTINTLSNETFQRLELLNRHIASWLEANQRRLYECEHMLRDLEQEIRDLTASLRTLEKGVKPYPEPVIKLMTALKASGLKEVAILADVIDVTEDRWKNAIEAYLHTQKFYLLVEDSEFEHALEIYDGLKRNNPIYGVGLIDLERIRKLKPSAQQGSLACFVTTEHSGAKAFIDYVLGGVMACDEVKEIRRHAIGITDTCMLYQNYVARQLHPDRWRVPYIGRKAIEQQIELVTAELEASKKTRRSLEGELVALKAKCKIKAMSEHEMIIHEDSLSKLDAFKHCQQNIEALNLEKSQLDLSYIMKLEDQLKTVKVQIKTCDDAINTAHGTQEKLITEMRYLSDKEMPQVESKIAQKKAFVDQKAYDEVRIEGLERIEKLLLDQRPEQIEINYARSAKAAGTDKDKLFESLTRQREEYNRVFHMSHDIHEEDNAVYANALKQLEETNLPDYLTKIKSAKEKTSDQFRDEFLAKLKENFDTVFTQIKELNMAIKDSPFGADSYRFEVKPKPEMRLYYDMIMDDLLLKDGMSIMSYAFNQKHHEAIEELFRMIVDIGEDSSMANRSMLEKNILYYTDYRSYLNFDLVVTDENGSEQRLSKTLLKKSGGETQTPFYLSVLASFAQMYRINHSGSNSETIRLIIFDEAFSKMDQQRIEESLKLLRRFHLQAIISAPPDKIVDITPHVDQNLCVFRENDISFVQSFERKVLLQLSQ</sequence>
<evidence type="ECO:0000256" key="2">
    <source>
        <dbReference type="SAM" id="Coils"/>
    </source>
</evidence>
<dbReference type="Gene3D" id="3.40.50.300">
    <property type="entry name" value="P-loop containing nucleotide triphosphate hydrolases"/>
    <property type="match status" value="1"/>
</dbReference>
<evidence type="ECO:0000313" key="4">
    <source>
        <dbReference type="Proteomes" id="UP000614200"/>
    </source>
</evidence>
<dbReference type="PANTHER" id="PTHR18867">
    <property type="entry name" value="RAD50"/>
    <property type="match status" value="1"/>
</dbReference>
<feature type="coiled-coil region" evidence="2">
    <location>
        <begin position="277"/>
        <end position="369"/>
    </location>
</feature>
<dbReference type="InterPro" id="IPR036277">
    <property type="entry name" value="SMC_hinge_sf"/>
</dbReference>
<dbReference type="SUPFAM" id="SSF52540">
    <property type="entry name" value="P-loop containing nucleoside triphosphate hydrolases"/>
    <property type="match status" value="1"/>
</dbReference>
<dbReference type="PANTHER" id="PTHR18867:SF12">
    <property type="entry name" value="DNA REPAIR PROTEIN RAD50"/>
    <property type="match status" value="1"/>
</dbReference>
<organism evidence="3 4">
    <name type="scientific">Fusibacter ferrireducens</name>
    <dbReference type="NCBI Taxonomy" id="2785058"/>
    <lineage>
        <taxon>Bacteria</taxon>
        <taxon>Bacillati</taxon>
        <taxon>Bacillota</taxon>
        <taxon>Clostridia</taxon>
        <taxon>Eubacteriales</taxon>
        <taxon>Eubacteriales Family XII. Incertae Sedis</taxon>
        <taxon>Fusibacter</taxon>
    </lineage>
</organism>
<feature type="coiled-coil region" evidence="2">
    <location>
        <begin position="613"/>
        <end position="647"/>
    </location>
</feature>
<dbReference type="SUPFAM" id="SSF75553">
    <property type="entry name" value="Smc hinge domain"/>
    <property type="match status" value="1"/>
</dbReference>
<comment type="caution">
    <text evidence="3">The sequence shown here is derived from an EMBL/GenBank/DDBJ whole genome shotgun (WGS) entry which is preliminary data.</text>
</comment>